<sequence>MGSGSGDWRSNGREAAKCSPKNNNKIARIHTHNYIMRCRSARARQLWSRAGARKRSRAGRRHREFCTGRCGEAGKGGAVAQTVRKEEAVVSRACASPARRLSERGESRPQSGDGRSSGRTRRTRSRGGTRGRTSVASRELSLKNFWSVKVTGCRGVHWKFSAELNNAHFCVHRECRFFKCEVSTPIASTIVALEPVARCCMRAGYLPKPRQPVSEKKQYVQQCLCRSR</sequence>
<evidence type="ECO:0000256" key="1">
    <source>
        <dbReference type="SAM" id="MobiDB-lite"/>
    </source>
</evidence>
<feature type="region of interest" description="Disordered" evidence="1">
    <location>
        <begin position="96"/>
        <end position="135"/>
    </location>
</feature>
<keyword evidence="3" id="KW-1185">Reference proteome</keyword>
<organism evidence="2 3">
    <name type="scientific">Prorocentrum cordatum</name>
    <dbReference type="NCBI Taxonomy" id="2364126"/>
    <lineage>
        <taxon>Eukaryota</taxon>
        <taxon>Sar</taxon>
        <taxon>Alveolata</taxon>
        <taxon>Dinophyceae</taxon>
        <taxon>Prorocentrales</taxon>
        <taxon>Prorocentraceae</taxon>
        <taxon>Prorocentrum</taxon>
    </lineage>
</organism>
<evidence type="ECO:0000313" key="3">
    <source>
        <dbReference type="Proteomes" id="UP001189429"/>
    </source>
</evidence>
<dbReference type="EMBL" id="CAUYUJ010001891">
    <property type="protein sequence ID" value="CAK0798090.1"/>
    <property type="molecule type" value="Genomic_DNA"/>
</dbReference>
<gene>
    <name evidence="2" type="ORF">PCOR1329_LOCUS6985</name>
</gene>
<feature type="region of interest" description="Disordered" evidence="1">
    <location>
        <begin position="1"/>
        <end position="24"/>
    </location>
</feature>
<protein>
    <submittedName>
        <fullName evidence="2">Uncharacterized protein</fullName>
    </submittedName>
</protein>
<reference evidence="2" key="1">
    <citation type="submission" date="2023-10" db="EMBL/GenBank/DDBJ databases">
        <authorList>
            <person name="Chen Y."/>
            <person name="Shah S."/>
            <person name="Dougan E. K."/>
            <person name="Thang M."/>
            <person name="Chan C."/>
        </authorList>
    </citation>
    <scope>NUCLEOTIDE SEQUENCE [LARGE SCALE GENOMIC DNA]</scope>
</reference>
<evidence type="ECO:0000313" key="2">
    <source>
        <dbReference type="EMBL" id="CAK0798090.1"/>
    </source>
</evidence>
<accession>A0ABN9Q1Q1</accession>
<name>A0ABN9Q1Q1_9DINO</name>
<comment type="caution">
    <text evidence="2">The sequence shown here is derived from an EMBL/GenBank/DDBJ whole genome shotgun (WGS) entry which is preliminary data.</text>
</comment>
<dbReference type="Proteomes" id="UP001189429">
    <property type="component" value="Unassembled WGS sequence"/>
</dbReference>
<proteinExistence type="predicted"/>
<feature type="compositionally biased region" description="Basic residues" evidence="1">
    <location>
        <begin position="118"/>
        <end position="129"/>
    </location>
</feature>